<name>A0ABW0G097_9PROT</name>
<keyword evidence="2" id="KW-1185">Reference proteome</keyword>
<proteinExistence type="predicted"/>
<reference evidence="2" key="1">
    <citation type="journal article" date="2019" name="Int. J. Syst. Evol. Microbiol.">
        <title>The Global Catalogue of Microorganisms (GCM) 10K type strain sequencing project: providing services to taxonomists for standard genome sequencing and annotation.</title>
        <authorList>
            <consortium name="The Broad Institute Genomics Platform"/>
            <consortium name="The Broad Institute Genome Sequencing Center for Infectious Disease"/>
            <person name="Wu L."/>
            <person name="Ma J."/>
        </authorList>
    </citation>
    <scope>NUCLEOTIDE SEQUENCE [LARGE SCALE GENOMIC DNA]</scope>
    <source>
        <strain evidence="2">CCUG 58760</strain>
    </source>
</reference>
<dbReference type="Proteomes" id="UP001596166">
    <property type="component" value="Unassembled WGS sequence"/>
</dbReference>
<gene>
    <name evidence="1" type="ORF">ACFPMG_04570</name>
</gene>
<evidence type="ECO:0000313" key="1">
    <source>
        <dbReference type="EMBL" id="MFC5354274.1"/>
    </source>
</evidence>
<accession>A0ABW0G097</accession>
<comment type="caution">
    <text evidence="1">The sequence shown here is derived from an EMBL/GenBank/DDBJ whole genome shotgun (WGS) entry which is preliminary data.</text>
</comment>
<organism evidence="1 2">
    <name type="scientific">Azospirillum himalayense</name>
    <dbReference type="NCBI Taxonomy" id="654847"/>
    <lineage>
        <taxon>Bacteria</taxon>
        <taxon>Pseudomonadati</taxon>
        <taxon>Pseudomonadota</taxon>
        <taxon>Alphaproteobacteria</taxon>
        <taxon>Rhodospirillales</taxon>
        <taxon>Azospirillaceae</taxon>
        <taxon>Azospirillum</taxon>
    </lineage>
</organism>
<evidence type="ECO:0000313" key="2">
    <source>
        <dbReference type="Proteomes" id="UP001596166"/>
    </source>
</evidence>
<protein>
    <submittedName>
        <fullName evidence="1">Uncharacterized protein</fullName>
    </submittedName>
</protein>
<sequence>MNNKQVVRFLFPSRLFGSTLGPTLMALIRAALHAAAGTPAPPEPYGLVVSG</sequence>
<dbReference type="EMBL" id="JBHSLC010000005">
    <property type="protein sequence ID" value="MFC5354274.1"/>
    <property type="molecule type" value="Genomic_DNA"/>
</dbReference>